<comment type="caution">
    <text evidence="3">The sequence shown here is derived from an EMBL/GenBank/DDBJ whole genome shotgun (WGS) entry which is preliminary data.</text>
</comment>
<evidence type="ECO:0000313" key="3">
    <source>
        <dbReference type="EMBL" id="KAF5903341.1"/>
    </source>
</evidence>
<keyword evidence="4" id="KW-1185">Reference proteome</keyword>
<dbReference type="AlphaFoldDB" id="A0A8J4TS72"/>
<sequence length="212" mass="23620">MPSSTMSPQVVEKKTPHGHIAQNLGLRKPSHRQECNANRVEKEDEAEASPDLLGSILGSQSLLLKDFTNAVVNKDGSLTFPKHELCTLKLKQEGSCKTASSSTMQITCQVAVAAHGVSKSAAVSISSPALEGMLNAFKEKCKSHNEEMVQNLKKDKYMKKLQMQEWAIENVKQALKPFYQKRDITKEEYKEIFQKSVKKTAVAAWSCPNQQR</sequence>
<dbReference type="OrthoDB" id="1935339at2759"/>
<dbReference type="PANTHER" id="PTHR12618:SF20">
    <property type="entry name" value="PHD AND RING FINGER DOMAIN-CONTAINING PROTEIN 1"/>
    <property type="match status" value="1"/>
</dbReference>
<evidence type="ECO:0000313" key="4">
    <source>
        <dbReference type="Proteomes" id="UP000727407"/>
    </source>
</evidence>
<name>A0A8J4TS72_CLAMG</name>
<feature type="domain" description="SFR19-like C-terminal" evidence="2">
    <location>
        <begin position="153"/>
        <end position="201"/>
    </location>
</feature>
<evidence type="ECO:0000259" key="2">
    <source>
        <dbReference type="Pfam" id="PF23030"/>
    </source>
</evidence>
<reference evidence="3" key="1">
    <citation type="submission" date="2020-07" db="EMBL/GenBank/DDBJ databases">
        <title>Clarias magur genome sequencing, assembly and annotation.</title>
        <authorList>
            <person name="Kushwaha B."/>
            <person name="Kumar R."/>
            <person name="Das P."/>
            <person name="Joshi C.G."/>
            <person name="Kumar D."/>
            <person name="Nagpure N.S."/>
            <person name="Pandey M."/>
            <person name="Agarwal S."/>
            <person name="Srivastava S."/>
            <person name="Singh M."/>
            <person name="Sahoo L."/>
            <person name="Jayasankar P."/>
            <person name="Meher P.K."/>
            <person name="Koringa P.G."/>
            <person name="Iquebal M.A."/>
            <person name="Das S.P."/>
            <person name="Bit A."/>
            <person name="Patnaik S."/>
            <person name="Patel N."/>
            <person name="Shah T.M."/>
            <person name="Hinsu A."/>
            <person name="Jena J.K."/>
        </authorList>
    </citation>
    <scope>NUCLEOTIDE SEQUENCE</scope>
    <source>
        <strain evidence="3">CIFAMagur01</strain>
        <tissue evidence="3">Testis</tissue>
    </source>
</reference>
<accession>A0A8J4TS72</accession>
<protein>
    <submittedName>
        <fullName evidence="3">PHD and RING finger domain-containing protein 1 isoform X1</fullName>
    </submittedName>
</protein>
<feature type="compositionally biased region" description="Basic and acidic residues" evidence="1">
    <location>
        <begin position="31"/>
        <end position="42"/>
    </location>
</feature>
<dbReference type="PANTHER" id="PTHR12618">
    <property type="entry name" value="PHD AND RING FINGER DOMAIN-CONTAINING PROTEIN 1"/>
    <property type="match status" value="1"/>
</dbReference>
<organism evidence="3 4">
    <name type="scientific">Clarias magur</name>
    <name type="common">Asian catfish</name>
    <name type="synonym">Macropteronotus magur</name>
    <dbReference type="NCBI Taxonomy" id="1594786"/>
    <lineage>
        <taxon>Eukaryota</taxon>
        <taxon>Metazoa</taxon>
        <taxon>Chordata</taxon>
        <taxon>Craniata</taxon>
        <taxon>Vertebrata</taxon>
        <taxon>Euteleostomi</taxon>
        <taxon>Actinopterygii</taxon>
        <taxon>Neopterygii</taxon>
        <taxon>Teleostei</taxon>
        <taxon>Ostariophysi</taxon>
        <taxon>Siluriformes</taxon>
        <taxon>Clariidae</taxon>
        <taxon>Clarias</taxon>
    </lineage>
</organism>
<dbReference type="EMBL" id="QNUK01000075">
    <property type="protein sequence ID" value="KAF5903341.1"/>
    <property type="molecule type" value="Genomic_DNA"/>
</dbReference>
<evidence type="ECO:0000256" key="1">
    <source>
        <dbReference type="SAM" id="MobiDB-lite"/>
    </source>
</evidence>
<dbReference type="InterPro" id="IPR057031">
    <property type="entry name" value="SFR19-like_C"/>
</dbReference>
<dbReference type="InterPro" id="IPR047157">
    <property type="entry name" value="PHRF1/Atg35"/>
</dbReference>
<feature type="region of interest" description="Disordered" evidence="1">
    <location>
        <begin position="1"/>
        <end position="48"/>
    </location>
</feature>
<dbReference type="Pfam" id="PF23030">
    <property type="entry name" value="SCAF11-like_C"/>
    <property type="match status" value="1"/>
</dbReference>
<dbReference type="Proteomes" id="UP000727407">
    <property type="component" value="Unassembled WGS sequence"/>
</dbReference>
<proteinExistence type="predicted"/>
<gene>
    <name evidence="3" type="primary">phrf1</name>
    <name evidence="3" type="ORF">DAT39_006972</name>
</gene>